<dbReference type="CDD" id="cd00156">
    <property type="entry name" value="REC"/>
    <property type="match status" value="1"/>
</dbReference>
<dbReference type="InterPro" id="IPR000160">
    <property type="entry name" value="GGDEF_dom"/>
</dbReference>
<dbReference type="RefSeq" id="WP_090896794.1">
    <property type="nucleotide sequence ID" value="NZ_CZPZ01000012.1"/>
</dbReference>
<keyword evidence="4" id="KW-0808">Transferase</keyword>
<reference evidence="5" key="1">
    <citation type="submission" date="2015-10" db="EMBL/GenBank/DDBJ databases">
        <authorList>
            <person name="Luecker S."/>
            <person name="Luecker S."/>
        </authorList>
    </citation>
    <scope>NUCLEOTIDE SEQUENCE [LARGE SCALE GENOMIC DNA]</scope>
</reference>
<sequence length="305" mass="33902">MIKILLVEDNDVDARLTQDILAEWGMEEFDIIHVTRLSDAVTHLARARFDAVLLDLSLPDGYGLSTVRQMHAANPTIAIIVLSGLNDQTLALQAVQNGAQDYLVKGQGQSELLARSIRYAIERKRAEERLTYQAQYDQLTGLVNRTLFRDRLIQAMARSKRLQQPLGLMLLDLDQFKPVNDTMGHNVGDQLLKSVAERLQECVREVDTVARMGGDEFTIILEGLTCEEDITLVAQRITTSLAEPFHLGEHKAVIGVSIGITVYPTDDHEVDELLKHADAAMYRAKQQGGSSFQFHIPADSPSSPA</sequence>
<protein>
    <submittedName>
        <fullName evidence="4">Putative Signal transduction response regulator, receiver and diguanylate cyclase domain</fullName>
        <ecNumber evidence="4">2.7.7.65</ecNumber>
    </submittedName>
</protein>
<dbReference type="PROSITE" id="PS50887">
    <property type="entry name" value="GGDEF"/>
    <property type="match status" value="1"/>
</dbReference>
<accession>A0A0S4LFI5</accession>
<dbReference type="OrthoDB" id="9759607at2"/>
<dbReference type="InterPro" id="IPR052163">
    <property type="entry name" value="DGC-Regulatory_Protein"/>
</dbReference>
<proteinExistence type="predicted"/>
<evidence type="ECO:0000259" key="2">
    <source>
        <dbReference type="PROSITE" id="PS50110"/>
    </source>
</evidence>
<dbReference type="STRING" id="1742973.COMA2_20220"/>
<dbReference type="GO" id="GO:0000160">
    <property type="term" value="P:phosphorelay signal transduction system"/>
    <property type="evidence" value="ECO:0007669"/>
    <property type="project" value="InterPro"/>
</dbReference>
<feature type="domain" description="GGDEF" evidence="3">
    <location>
        <begin position="164"/>
        <end position="297"/>
    </location>
</feature>
<dbReference type="Gene3D" id="3.40.50.2300">
    <property type="match status" value="1"/>
</dbReference>
<dbReference type="EC" id="2.7.7.65" evidence="4"/>
<dbReference type="PROSITE" id="PS50110">
    <property type="entry name" value="RESPONSE_REGULATORY"/>
    <property type="match status" value="1"/>
</dbReference>
<evidence type="ECO:0000256" key="1">
    <source>
        <dbReference type="PROSITE-ProRule" id="PRU00169"/>
    </source>
</evidence>
<dbReference type="InterPro" id="IPR011006">
    <property type="entry name" value="CheY-like_superfamily"/>
</dbReference>
<dbReference type="SMART" id="SM00267">
    <property type="entry name" value="GGDEF"/>
    <property type="match status" value="1"/>
</dbReference>
<dbReference type="PANTHER" id="PTHR46663:SF3">
    <property type="entry name" value="SLL0267 PROTEIN"/>
    <property type="match status" value="1"/>
</dbReference>
<evidence type="ECO:0000313" key="4">
    <source>
        <dbReference type="EMBL" id="CUS35344.1"/>
    </source>
</evidence>
<dbReference type="SMART" id="SM00448">
    <property type="entry name" value="REC"/>
    <property type="match status" value="1"/>
</dbReference>
<dbReference type="SUPFAM" id="SSF55073">
    <property type="entry name" value="Nucleotide cyclase"/>
    <property type="match status" value="1"/>
</dbReference>
<gene>
    <name evidence="4" type="ORF">COMA2_20220</name>
</gene>
<feature type="domain" description="Response regulatory" evidence="2">
    <location>
        <begin position="3"/>
        <end position="120"/>
    </location>
</feature>
<dbReference type="EMBL" id="CZPZ01000012">
    <property type="protein sequence ID" value="CUS35344.1"/>
    <property type="molecule type" value="Genomic_DNA"/>
</dbReference>
<dbReference type="Proteomes" id="UP000198736">
    <property type="component" value="Unassembled WGS sequence"/>
</dbReference>
<dbReference type="Pfam" id="PF00072">
    <property type="entry name" value="Response_reg"/>
    <property type="match status" value="1"/>
</dbReference>
<feature type="modified residue" description="4-aspartylphosphate" evidence="1">
    <location>
        <position position="55"/>
    </location>
</feature>
<dbReference type="InterPro" id="IPR001789">
    <property type="entry name" value="Sig_transdc_resp-reg_receiver"/>
</dbReference>
<keyword evidence="5" id="KW-1185">Reference proteome</keyword>
<dbReference type="SUPFAM" id="SSF52172">
    <property type="entry name" value="CheY-like"/>
    <property type="match status" value="1"/>
</dbReference>
<dbReference type="AlphaFoldDB" id="A0A0S4LFI5"/>
<dbReference type="InterPro" id="IPR043128">
    <property type="entry name" value="Rev_trsase/Diguanyl_cyclase"/>
</dbReference>
<dbReference type="GO" id="GO:0052621">
    <property type="term" value="F:diguanylate cyclase activity"/>
    <property type="evidence" value="ECO:0007669"/>
    <property type="project" value="UniProtKB-EC"/>
</dbReference>
<keyword evidence="4" id="KW-0548">Nucleotidyltransferase</keyword>
<dbReference type="InterPro" id="IPR029787">
    <property type="entry name" value="Nucleotide_cyclase"/>
</dbReference>
<dbReference type="CDD" id="cd01949">
    <property type="entry name" value="GGDEF"/>
    <property type="match status" value="1"/>
</dbReference>
<evidence type="ECO:0000259" key="3">
    <source>
        <dbReference type="PROSITE" id="PS50887"/>
    </source>
</evidence>
<organism evidence="4 5">
    <name type="scientific">Candidatus Nitrospira nitrificans</name>
    <dbReference type="NCBI Taxonomy" id="1742973"/>
    <lineage>
        <taxon>Bacteria</taxon>
        <taxon>Pseudomonadati</taxon>
        <taxon>Nitrospirota</taxon>
        <taxon>Nitrospiria</taxon>
        <taxon>Nitrospirales</taxon>
        <taxon>Nitrospiraceae</taxon>
        <taxon>Nitrospira</taxon>
    </lineage>
</organism>
<dbReference type="Pfam" id="PF00990">
    <property type="entry name" value="GGDEF"/>
    <property type="match status" value="1"/>
</dbReference>
<keyword evidence="1" id="KW-0597">Phosphoprotein</keyword>
<name>A0A0S4LFI5_9BACT</name>
<dbReference type="PANTHER" id="PTHR46663">
    <property type="entry name" value="DIGUANYLATE CYCLASE DGCT-RELATED"/>
    <property type="match status" value="1"/>
</dbReference>
<evidence type="ECO:0000313" key="5">
    <source>
        <dbReference type="Proteomes" id="UP000198736"/>
    </source>
</evidence>
<dbReference type="FunFam" id="3.30.70.270:FF:000001">
    <property type="entry name" value="Diguanylate cyclase domain protein"/>
    <property type="match status" value="1"/>
</dbReference>
<dbReference type="Gene3D" id="3.30.70.270">
    <property type="match status" value="1"/>
</dbReference>
<dbReference type="NCBIfam" id="TIGR00254">
    <property type="entry name" value="GGDEF"/>
    <property type="match status" value="1"/>
</dbReference>